<keyword evidence="4 7" id="KW-0472">Membrane</keyword>
<feature type="region of interest" description="Disordered" evidence="6">
    <location>
        <begin position="1"/>
        <end position="54"/>
    </location>
</feature>
<feature type="transmembrane region" description="Helical" evidence="7">
    <location>
        <begin position="658"/>
        <end position="679"/>
    </location>
</feature>
<feature type="compositionally biased region" description="Basic and acidic residues" evidence="6">
    <location>
        <begin position="99"/>
        <end position="112"/>
    </location>
</feature>
<keyword evidence="2 7" id="KW-0812">Transmembrane</keyword>
<proteinExistence type="inferred from homology"/>
<feature type="compositionally biased region" description="Basic and acidic residues" evidence="6">
    <location>
        <begin position="36"/>
        <end position="51"/>
    </location>
</feature>
<feature type="transmembrane region" description="Helical" evidence="7">
    <location>
        <begin position="699"/>
        <end position="718"/>
    </location>
</feature>
<feature type="transmembrane region" description="Helical" evidence="7">
    <location>
        <begin position="541"/>
        <end position="559"/>
    </location>
</feature>
<feature type="region of interest" description="Disordered" evidence="6">
    <location>
        <begin position="85"/>
        <end position="255"/>
    </location>
</feature>
<accession>A0A1B8GYB4</accession>
<reference evidence="10 11" key="1">
    <citation type="submission" date="2016-03" db="EMBL/GenBank/DDBJ databases">
        <title>Comparative genomics of Pseudogymnoascus destructans, the fungus causing white-nose syndrome of bats.</title>
        <authorList>
            <person name="Palmer J.M."/>
            <person name="Drees K.P."/>
            <person name="Foster J.T."/>
            <person name="Lindner D.L."/>
        </authorList>
    </citation>
    <scope>NUCLEOTIDE SEQUENCE [LARGE SCALE GENOMIC DNA]</scope>
    <source>
        <strain evidence="10 11">UAMH 10579</strain>
    </source>
</reference>
<protein>
    <recommendedName>
        <fullName evidence="12">Threonine/serine exporter-like N-terminal domain-containing protein</fullName>
    </recommendedName>
</protein>
<evidence type="ECO:0000259" key="9">
    <source>
        <dbReference type="Pfam" id="PF12821"/>
    </source>
</evidence>
<dbReference type="InterPro" id="IPR051361">
    <property type="entry name" value="ThrE/Ser_Exporter"/>
</dbReference>
<dbReference type="GO" id="GO:0016020">
    <property type="term" value="C:membrane"/>
    <property type="evidence" value="ECO:0007669"/>
    <property type="project" value="UniProtKB-SubCell"/>
</dbReference>
<evidence type="ECO:0000256" key="6">
    <source>
        <dbReference type="SAM" id="MobiDB-lite"/>
    </source>
</evidence>
<reference evidence="11" key="2">
    <citation type="journal article" date="2018" name="Nat. Commun.">
        <title>Extreme sensitivity to ultraviolet light in the fungal pathogen causing white-nose syndrome of bats.</title>
        <authorList>
            <person name="Palmer J.M."/>
            <person name="Drees K.P."/>
            <person name="Foster J.T."/>
            <person name="Lindner D.L."/>
        </authorList>
    </citation>
    <scope>NUCLEOTIDE SEQUENCE [LARGE SCALE GENOMIC DNA]</scope>
    <source>
        <strain evidence="11">UAMH 10579</strain>
    </source>
</reference>
<keyword evidence="3 7" id="KW-1133">Transmembrane helix</keyword>
<dbReference type="STRING" id="342668.A0A1B8GYB4"/>
<dbReference type="GeneID" id="28834738"/>
<dbReference type="PANTHER" id="PTHR31082">
    <property type="entry name" value="PHEROMONE-REGULATED MEMBRANE PROTEIN 10"/>
    <property type="match status" value="1"/>
</dbReference>
<dbReference type="RefSeq" id="XP_059320065.1">
    <property type="nucleotide sequence ID" value="XM_059463351.1"/>
</dbReference>
<feature type="compositionally biased region" description="Polar residues" evidence="6">
    <location>
        <begin position="322"/>
        <end position="359"/>
    </location>
</feature>
<keyword evidence="11" id="KW-1185">Reference proteome</keyword>
<feature type="domain" description="Threonine/Serine exporter ThrE" evidence="9">
    <location>
        <begin position="702"/>
        <end position="790"/>
    </location>
</feature>
<evidence type="ECO:0000256" key="5">
    <source>
        <dbReference type="ARBA" id="ARBA00034125"/>
    </source>
</evidence>
<comment type="subcellular location">
    <subcellularLocation>
        <location evidence="1">Membrane</location>
        <topology evidence="1">Multi-pass membrane protein</topology>
    </subcellularLocation>
</comment>
<evidence type="ECO:0000256" key="3">
    <source>
        <dbReference type="ARBA" id="ARBA00022989"/>
    </source>
</evidence>
<feature type="region of interest" description="Disordered" evidence="6">
    <location>
        <begin position="272"/>
        <end position="293"/>
    </location>
</feature>
<evidence type="ECO:0000313" key="11">
    <source>
        <dbReference type="Proteomes" id="UP000091956"/>
    </source>
</evidence>
<feature type="compositionally biased region" description="Polar residues" evidence="6">
    <location>
        <begin position="138"/>
        <end position="147"/>
    </location>
</feature>
<evidence type="ECO:0000256" key="1">
    <source>
        <dbReference type="ARBA" id="ARBA00004141"/>
    </source>
</evidence>
<dbReference type="InterPro" id="IPR024528">
    <property type="entry name" value="ThrE_2"/>
</dbReference>
<feature type="transmembrane region" description="Helical" evidence="7">
    <location>
        <begin position="619"/>
        <end position="638"/>
    </location>
</feature>
<evidence type="ECO:0008006" key="12">
    <source>
        <dbReference type="Google" id="ProtNLM"/>
    </source>
</evidence>
<feature type="region of interest" description="Disordered" evidence="6">
    <location>
        <begin position="316"/>
        <end position="359"/>
    </location>
</feature>
<dbReference type="PANTHER" id="PTHR31082:SF4">
    <property type="entry name" value="PHEROMONE-REGULATED MEMBRANE PROTEIN 10"/>
    <property type="match status" value="1"/>
</dbReference>
<evidence type="ECO:0000313" key="10">
    <source>
        <dbReference type="EMBL" id="OBU00833.2"/>
    </source>
</evidence>
<dbReference type="Proteomes" id="UP000091956">
    <property type="component" value="Unassembled WGS sequence"/>
</dbReference>
<dbReference type="Pfam" id="PF12821">
    <property type="entry name" value="ThrE_2"/>
    <property type="match status" value="1"/>
</dbReference>
<feature type="region of interest" description="Disordered" evidence="6">
    <location>
        <begin position="378"/>
        <end position="398"/>
    </location>
</feature>
<evidence type="ECO:0000259" key="8">
    <source>
        <dbReference type="Pfam" id="PF06738"/>
    </source>
</evidence>
<sequence>MSGEPASAGEGSQNRPHRLSLTEASPSEPVLPEADPIERPHSAGEVPEVHARRGRVRFNSKSEVNDLRNSRVIFPLRDSAIDDTRLQLPAHTRKSSRSTGKDIEVPKKRVADNENPFSDASAVEVVSPAPRKPRPSVLRNNSASSFTEDMMIADDGYTEPTSEKAFSAKAAQERAKRVASLVGHSASSSRSLSAEGFRSYPPSPLPRKGKQDDIPLMDMDKYGYNDGGLDSDEDEDEESKERRANASTSEAHKLVRTLTGRPTSGHVRVLSTDSTALESGQLTPTHEQDYTEDYVARPDQYRNGVLSSLLKLYNPQDGAANKQRTSSTGSYGARSGFSTPGSSGATTPKQKNAKWYNQKNQSRETLAGLVEASSKLAAYGGNTPTGQSSKRPPMHGRTHSGGFTQAFHRISRPRLEDEIKITVHIAETLQRQKYLVRLCRALMAYGAPTHRLEEYMRMTARVLELDGQFLYIPGCMLVSFDDASTHTTEVKLVRTHQGVNLGKLKDVHEIYKEVVHDVIGVEEATHRLDSIIREKPKHNRWLLVFVYGLASVCVGPFAFEANFIDLPISFILGCVLGFLQLIVAPKSDLYANVFEISAAVVTSFLARGFGSIPYNGGRLFCFSALAQSSIALILPGYIILCGSLELQSKSIVAGSVRMVYAVIYSLFLGFGITIGTAMYGLMDSNATSATSCARPMNQYARFAFVPLFTMCLCIINQAKWKQTPVMLLISCSGYVVNFFTSKRFASNAQLSQTLGALVIGVMGNLYSRLRHGVAAAALLPAIFVQVPSGLAASGSLLAGLTSADGITNTTNKTIPVSKFLQLLPADYRAANGDGGGKTTISFLIGRTGKDGAQLDRV</sequence>
<dbReference type="Pfam" id="PF06738">
    <property type="entry name" value="ThrE"/>
    <property type="match status" value="1"/>
</dbReference>
<evidence type="ECO:0000256" key="7">
    <source>
        <dbReference type="SAM" id="Phobius"/>
    </source>
</evidence>
<feature type="domain" description="Threonine/serine exporter-like N-terminal" evidence="8">
    <location>
        <begin position="434"/>
        <end position="678"/>
    </location>
</feature>
<organism evidence="10 11">
    <name type="scientific">Pseudogymnoascus verrucosus</name>
    <dbReference type="NCBI Taxonomy" id="342668"/>
    <lineage>
        <taxon>Eukaryota</taxon>
        <taxon>Fungi</taxon>
        <taxon>Dikarya</taxon>
        <taxon>Ascomycota</taxon>
        <taxon>Pezizomycotina</taxon>
        <taxon>Leotiomycetes</taxon>
        <taxon>Thelebolales</taxon>
        <taxon>Thelebolaceae</taxon>
        <taxon>Pseudogymnoascus</taxon>
    </lineage>
</organism>
<feature type="compositionally biased region" description="Acidic residues" evidence="6">
    <location>
        <begin position="229"/>
        <end position="238"/>
    </location>
</feature>
<dbReference type="EMBL" id="KV460208">
    <property type="protein sequence ID" value="OBU00833.2"/>
    <property type="molecule type" value="Genomic_DNA"/>
</dbReference>
<evidence type="ECO:0000256" key="4">
    <source>
        <dbReference type="ARBA" id="ARBA00023136"/>
    </source>
</evidence>
<dbReference type="AlphaFoldDB" id="A0A1B8GYB4"/>
<comment type="similarity">
    <text evidence="5">Belongs to the ThrE exporter (TC 2.A.79) family.</text>
</comment>
<feature type="compositionally biased region" description="Basic and acidic residues" evidence="6">
    <location>
        <begin position="209"/>
        <end position="223"/>
    </location>
</feature>
<feature type="compositionally biased region" description="Low complexity" evidence="6">
    <location>
        <begin position="178"/>
        <end position="199"/>
    </location>
</feature>
<evidence type="ECO:0000256" key="2">
    <source>
        <dbReference type="ARBA" id="ARBA00022692"/>
    </source>
</evidence>
<feature type="compositionally biased region" description="Polar residues" evidence="6">
    <location>
        <begin position="272"/>
        <end position="285"/>
    </location>
</feature>
<name>A0A1B8GYB4_9PEZI</name>
<dbReference type="GO" id="GO:0022857">
    <property type="term" value="F:transmembrane transporter activity"/>
    <property type="evidence" value="ECO:0007669"/>
    <property type="project" value="InterPro"/>
</dbReference>
<gene>
    <name evidence="10" type="ORF">VE01_01352</name>
</gene>
<feature type="transmembrane region" description="Helical" evidence="7">
    <location>
        <begin position="566"/>
        <end position="583"/>
    </location>
</feature>
<dbReference type="InterPro" id="IPR010619">
    <property type="entry name" value="ThrE-like_N"/>
</dbReference>